<keyword evidence="9" id="KW-1185">Reference proteome</keyword>
<feature type="domain" description="HipA N-terminal subdomain 1" evidence="5">
    <location>
        <begin position="28"/>
        <end position="126"/>
    </location>
</feature>
<gene>
    <name evidence="6" type="ORF">EQW73_01410</name>
    <name evidence="7" type="ORF">EQW78_04345</name>
</gene>
<evidence type="ECO:0000313" key="9">
    <source>
        <dbReference type="Proteomes" id="UP000290517"/>
    </source>
</evidence>
<protein>
    <submittedName>
        <fullName evidence="7">Type II toxin-antitoxin system HipA family toxin</fullName>
    </submittedName>
</protein>
<keyword evidence="3" id="KW-0418">Kinase</keyword>
<comment type="caution">
    <text evidence="7">The sequence shown here is derived from an EMBL/GenBank/DDBJ whole genome shotgun (WGS) entry which is preliminary data.</text>
</comment>
<evidence type="ECO:0000259" key="5">
    <source>
        <dbReference type="Pfam" id="PF13657"/>
    </source>
</evidence>
<keyword evidence="2" id="KW-0808">Transferase</keyword>
<dbReference type="PANTHER" id="PTHR37419">
    <property type="entry name" value="SERINE/THREONINE-PROTEIN KINASE TOXIN HIPA"/>
    <property type="match status" value="1"/>
</dbReference>
<dbReference type="NCBIfam" id="TIGR03071">
    <property type="entry name" value="couple_hipA"/>
    <property type="match status" value="1"/>
</dbReference>
<feature type="domain" description="HipA-like C-terminal" evidence="4">
    <location>
        <begin position="171"/>
        <end position="406"/>
    </location>
</feature>
<dbReference type="EMBL" id="SDJQ01000006">
    <property type="protein sequence ID" value="RXR36002.1"/>
    <property type="molecule type" value="Genomic_DNA"/>
</dbReference>
<dbReference type="PANTHER" id="PTHR37419:SF1">
    <property type="entry name" value="SERINE_THREONINE-PROTEIN KINASE TOXIN HIPA"/>
    <property type="match status" value="1"/>
</dbReference>
<dbReference type="InterPro" id="IPR017508">
    <property type="entry name" value="HipA_N1"/>
</dbReference>
<dbReference type="EMBL" id="SDJR01000001">
    <property type="protein sequence ID" value="RXR27989.1"/>
    <property type="molecule type" value="Genomic_DNA"/>
</dbReference>
<dbReference type="InterPro" id="IPR012893">
    <property type="entry name" value="HipA-like_C"/>
</dbReference>
<dbReference type="Proteomes" id="UP000289805">
    <property type="component" value="Unassembled WGS sequence"/>
</dbReference>
<evidence type="ECO:0000259" key="4">
    <source>
        <dbReference type="Pfam" id="PF07804"/>
    </source>
</evidence>
<dbReference type="AlphaFoldDB" id="A0A4Q1L090"/>
<dbReference type="Pfam" id="PF13657">
    <property type="entry name" value="Couple_hipA"/>
    <property type="match status" value="1"/>
</dbReference>
<evidence type="ECO:0000313" key="8">
    <source>
        <dbReference type="Proteomes" id="UP000289805"/>
    </source>
</evidence>
<sequence>MAVGAVGARGVLAGLPRAGHGPAVSRELIVLLYGAAIATVTQDRHGRHQLTYAQDHDGVDATPLSLSMPVGARTHGGRVLDAYMAGLLPDSQAVRERWADRWGVSPENSFALLERMGLDCAGAVQFVAPDQVDQALTRPEDLRALTDGDVAERLAALRKDDSSWAAPGERWSLGGAQGKFTLARNRDGAWFEPTGGAASTHIVKPGVSGYRDQALNEHLCLLTAVACGLSAASTQFLTFDDQPALVVARYDRRRRGDDIVRIHQEDLGQALSVYPRKKYEASGGPGVGRIATLLRDRASDADTDVRRFVSGVIFNYLIGAPDAHVKNYSVLLAGPQVRLAPLYDVASALPYDITDPDSELDRAAMSIGGHRVFGAVHGRHWDKMARSCRVPVPDVRANVTRLAHDLPGALERVVSKHVSGHDELGTRLVDRVRALCRATLDTLDT</sequence>
<dbReference type="CDD" id="cd17808">
    <property type="entry name" value="HipA_Ec_like"/>
    <property type="match status" value="1"/>
</dbReference>
<dbReference type="Pfam" id="PF07804">
    <property type="entry name" value="HipA_C"/>
    <property type="match status" value="1"/>
</dbReference>
<accession>A0A4Q1L090</accession>
<dbReference type="GO" id="GO:0005829">
    <property type="term" value="C:cytosol"/>
    <property type="evidence" value="ECO:0007669"/>
    <property type="project" value="TreeGrafter"/>
</dbReference>
<dbReference type="InterPro" id="IPR052028">
    <property type="entry name" value="HipA_Ser/Thr_kinase"/>
</dbReference>
<comment type="similarity">
    <text evidence="1">Belongs to the HipA Ser/Thr kinase family.</text>
</comment>
<organism evidence="7 8">
    <name type="scientific">Oerskovia turbata</name>
    <dbReference type="NCBI Taxonomy" id="1713"/>
    <lineage>
        <taxon>Bacteria</taxon>
        <taxon>Bacillati</taxon>
        <taxon>Actinomycetota</taxon>
        <taxon>Actinomycetes</taxon>
        <taxon>Micrococcales</taxon>
        <taxon>Cellulomonadaceae</taxon>
        <taxon>Oerskovia</taxon>
    </lineage>
</organism>
<dbReference type="STRING" id="1713.GCA_000718325_01378"/>
<dbReference type="Proteomes" id="UP000290517">
    <property type="component" value="Unassembled WGS sequence"/>
</dbReference>
<dbReference type="Gene3D" id="1.10.1070.20">
    <property type="match status" value="1"/>
</dbReference>
<reference evidence="8 9" key="1">
    <citation type="submission" date="2019-01" db="EMBL/GenBank/DDBJ databases">
        <title>Oerskovia turbata Genome sequencing and assembly.</title>
        <authorList>
            <person name="Dou T."/>
        </authorList>
    </citation>
    <scope>NUCLEOTIDE SEQUENCE [LARGE SCALE GENOMIC DNA]</scope>
    <source>
        <strain evidence="7 8">JCM12123</strain>
        <strain evidence="6 9">JCM3160</strain>
    </source>
</reference>
<proteinExistence type="inferred from homology"/>
<name>A0A4Q1L090_9CELL</name>
<evidence type="ECO:0000256" key="3">
    <source>
        <dbReference type="ARBA" id="ARBA00022777"/>
    </source>
</evidence>
<evidence type="ECO:0000313" key="7">
    <source>
        <dbReference type="EMBL" id="RXR36002.1"/>
    </source>
</evidence>
<evidence type="ECO:0000256" key="1">
    <source>
        <dbReference type="ARBA" id="ARBA00010164"/>
    </source>
</evidence>
<dbReference type="OrthoDB" id="3182374at2"/>
<dbReference type="GO" id="GO:0004674">
    <property type="term" value="F:protein serine/threonine kinase activity"/>
    <property type="evidence" value="ECO:0007669"/>
    <property type="project" value="TreeGrafter"/>
</dbReference>
<evidence type="ECO:0000313" key="6">
    <source>
        <dbReference type="EMBL" id="RXR27989.1"/>
    </source>
</evidence>
<evidence type="ECO:0000256" key="2">
    <source>
        <dbReference type="ARBA" id="ARBA00022679"/>
    </source>
</evidence>